<evidence type="ECO:0000256" key="1">
    <source>
        <dbReference type="SAM" id="MobiDB-lite"/>
    </source>
</evidence>
<keyword evidence="3" id="KW-1185">Reference proteome</keyword>
<sequence>MIKEEDSCFSSSSSDESELSNDEEETDIFTLYAILMMGNTRGVNIPCEKLTGYAERVMPGYSRQQFKEHFRSIYVQFGVRKTTAFRTVRRITYALHCLAVRFIQRPKGDVLNRTIEEFLKVRDFPNVIGALDGSYIKIRALKEDAASYMYRKRFHAIHL</sequence>
<protein>
    <submittedName>
        <fullName evidence="2">Nuclease harbi1</fullName>
    </submittedName>
</protein>
<dbReference type="OrthoDB" id="7552216at2759"/>
<proteinExistence type="predicted"/>
<evidence type="ECO:0000313" key="2">
    <source>
        <dbReference type="EMBL" id="KMQ85837.1"/>
    </source>
</evidence>
<feature type="region of interest" description="Disordered" evidence="1">
    <location>
        <begin position="1"/>
        <end position="23"/>
    </location>
</feature>
<evidence type="ECO:0000313" key="3">
    <source>
        <dbReference type="Proteomes" id="UP000036403"/>
    </source>
</evidence>
<organism evidence="2 3">
    <name type="scientific">Lasius niger</name>
    <name type="common">Black garden ant</name>
    <dbReference type="NCBI Taxonomy" id="67767"/>
    <lineage>
        <taxon>Eukaryota</taxon>
        <taxon>Metazoa</taxon>
        <taxon>Ecdysozoa</taxon>
        <taxon>Arthropoda</taxon>
        <taxon>Hexapoda</taxon>
        <taxon>Insecta</taxon>
        <taxon>Pterygota</taxon>
        <taxon>Neoptera</taxon>
        <taxon>Endopterygota</taxon>
        <taxon>Hymenoptera</taxon>
        <taxon>Apocrita</taxon>
        <taxon>Aculeata</taxon>
        <taxon>Formicoidea</taxon>
        <taxon>Formicidae</taxon>
        <taxon>Formicinae</taxon>
        <taxon>Lasius</taxon>
        <taxon>Lasius</taxon>
    </lineage>
</organism>
<reference evidence="2 3" key="1">
    <citation type="submission" date="2015-04" db="EMBL/GenBank/DDBJ databases">
        <title>Lasius niger genome sequencing.</title>
        <authorList>
            <person name="Konorov E.A."/>
            <person name="Nikitin M.A."/>
            <person name="Kirill M.V."/>
            <person name="Chang P."/>
        </authorList>
    </citation>
    <scope>NUCLEOTIDE SEQUENCE [LARGE SCALE GENOMIC DNA]</scope>
    <source>
        <tissue evidence="2">Whole</tissue>
    </source>
</reference>
<accession>A0A0J7K642</accession>
<dbReference type="Proteomes" id="UP000036403">
    <property type="component" value="Unassembled WGS sequence"/>
</dbReference>
<dbReference type="EMBL" id="LBMM01013059">
    <property type="protein sequence ID" value="KMQ85837.1"/>
    <property type="molecule type" value="Genomic_DNA"/>
</dbReference>
<comment type="caution">
    <text evidence="2">The sequence shown here is derived from an EMBL/GenBank/DDBJ whole genome shotgun (WGS) entry which is preliminary data.</text>
</comment>
<gene>
    <name evidence="2" type="ORF">RF55_15378</name>
</gene>
<dbReference type="AlphaFoldDB" id="A0A0J7K642"/>
<name>A0A0J7K642_LASNI</name>
<dbReference type="PaxDb" id="67767-A0A0J7K642"/>